<keyword evidence="1" id="KW-1133">Transmembrane helix</keyword>
<keyword evidence="1" id="KW-0812">Transmembrane</keyword>
<keyword evidence="1" id="KW-0472">Membrane</keyword>
<dbReference type="AlphaFoldDB" id="A0A9N9AXL9"/>
<sequence length="334" mass="38250">MADENQKSDLENLIGAMFIGASIAISAHSSLRMAIVRTGTKMIYFPIINISMLINEFAAIFMVLSDYGVLGNKWNLWAQTISNLAYFVEKPVLLYLAFLRCRVVFEPYRKYYKIHYFLIGLRIIELFIVLTTNIYDNIVCDGLTTGSACSQVDTVWKIRDGMAPIFRFYYIFSESVFYVKLFQTLGLRHSTDSESQRLLRLRRYQTLMFTFDLSFLISMSVYRILVLVNNNLPDYTYIELFSSALTVFVMTEFGLTIPKLFQSSSSKNRISANVTRQNIISVPQSAHLSQDTKNPNPSVMPSSQVNTFGLIKSNKDEVSASYTCYVEDEKPEKL</sequence>
<feature type="transmembrane region" description="Helical" evidence="1">
    <location>
        <begin position="240"/>
        <end position="261"/>
    </location>
</feature>
<feature type="transmembrane region" description="Helical" evidence="1">
    <location>
        <begin position="168"/>
        <end position="187"/>
    </location>
</feature>
<dbReference type="OrthoDB" id="2334596at2759"/>
<feature type="transmembrane region" description="Helical" evidence="1">
    <location>
        <begin position="84"/>
        <end position="105"/>
    </location>
</feature>
<comment type="caution">
    <text evidence="2">The sequence shown here is derived from an EMBL/GenBank/DDBJ whole genome shotgun (WGS) entry which is preliminary data.</text>
</comment>
<protein>
    <submittedName>
        <fullName evidence="2">17393_t:CDS:1</fullName>
    </submittedName>
</protein>
<evidence type="ECO:0000256" key="1">
    <source>
        <dbReference type="SAM" id="Phobius"/>
    </source>
</evidence>
<evidence type="ECO:0000313" key="2">
    <source>
        <dbReference type="EMBL" id="CAG8548479.1"/>
    </source>
</evidence>
<gene>
    <name evidence="2" type="ORF">AMORRO_LOCUS5459</name>
</gene>
<proteinExistence type="predicted"/>
<accession>A0A9N9AXL9</accession>
<name>A0A9N9AXL9_9GLOM</name>
<keyword evidence="3" id="KW-1185">Reference proteome</keyword>
<feature type="transmembrane region" description="Helical" evidence="1">
    <location>
        <begin position="43"/>
        <end position="64"/>
    </location>
</feature>
<evidence type="ECO:0000313" key="3">
    <source>
        <dbReference type="Proteomes" id="UP000789342"/>
    </source>
</evidence>
<reference evidence="2" key="1">
    <citation type="submission" date="2021-06" db="EMBL/GenBank/DDBJ databases">
        <authorList>
            <person name="Kallberg Y."/>
            <person name="Tangrot J."/>
            <person name="Rosling A."/>
        </authorList>
    </citation>
    <scope>NUCLEOTIDE SEQUENCE</scope>
    <source>
        <strain evidence="2">CL551</strain>
    </source>
</reference>
<feature type="transmembrane region" description="Helical" evidence="1">
    <location>
        <begin position="12"/>
        <end position="31"/>
    </location>
</feature>
<feature type="transmembrane region" description="Helical" evidence="1">
    <location>
        <begin position="207"/>
        <end position="228"/>
    </location>
</feature>
<dbReference type="Proteomes" id="UP000789342">
    <property type="component" value="Unassembled WGS sequence"/>
</dbReference>
<feature type="transmembrane region" description="Helical" evidence="1">
    <location>
        <begin position="117"/>
        <end position="135"/>
    </location>
</feature>
<dbReference type="EMBL" id="CAJVPV010003303">
    <property type="protein sequence ID" value="CAG8548479.1"/>
    <property type="molecule type" value="Genomic_DNA"/>
</dbReference>
<organism evidence="2 3">
    <name type="scientific">Acaulospora morrowiae</name>
    <dbReference type="NCBI Taxonomy" id="94023"/>
    <lineage>
        <taxon>Eukaryota</taxon>
        <taxon>Fungi</taxon>
        <taxon>Fungi incertae sedis</taxon>
        <taxon>Mucoromycota</taxon>
        <taxon>Glomeromycotina</taxon>
        <taxon>Glomeromycetes</taxon>
        <taxon>Diversisporales</taxon>
        <taxon>Acaulosporaceae</taxon>
        <taxon>Acaulospora</taxon>
    </lineage>
</organism>